<dbReference type="KEGG" id="sbar:H5V43_18630"/>
<dbReference type="AlphaFoldDB" id="A0A7M2GN21"/>
<evidence type="ECO:0000256" key="1">
    <source>
        <dbReference type="ARBA" id="ARBA00022630"/>
    </source>
</evidence>
<protein>
    <submittedName>
        <fullName evidence="4">Xanthine dehydrogenase family protein subunit M</fullName>
    </submittedName>
</protein>
<dbReference type="InterPro" id="IPR051312">
    <property type="entry name" value="Diverse_Substr_Oxidored"/>
</dbReference>
<proteinExistence type="predicted"/>
<dbReference type="InterPro" id="IPR016169">
    <property type="entry name" value="FAD-bd_PCMH_sub2"/>
</dbReference>
<evidence type="ECO:0000256" key="2">
    <source>
        <dbReference type="ARBA" id="ARBA00022827"/>
    </source>
</evidence>
<organism evidence="4 5">
    <name type="scientific">Sphingobium fuliginis (strain ATCC 27551)</name>
    <dbReference type="NCBI Taxonomy" id="336203"/>
    <lineage>
        <taxon>Bacteria</taxon>
        <taxon>Pseudomonadati</taxon>
        <taxon>Pseudomonadota</taxon>
        <taxon>Alphaproteobacteria</taxon>
        <taxon>Sphingomonadales</taxon>
        <taxon>Sphingomonadaceae</taxon>
        <taxon>Sphingobium</taxon>
    </lineage>
</organism>
<dbReference type="Proteomes" id="UP000593663">
    <property type="component" value="Chromosome 2"/>
</dbReference>
<dbReference type="InterPro" id="IPR016167">
    <property type="entry name" value="FAD-bd_PCMH_sub1"/>
</dbReference>
<evidence type="ECO:0000259" key="3">
    <source>
        <dbReference type="PROSITE" id="PS51387"/>
    </source>
</evidence>
<sequence length="328" mass="34520">MTPFTYVRAADRADALARVESGARFLGGGTNLVDLLRQNVEQASELVDVSHTLGTIRESEGGGLIIDASVKNAAVAADPLVRRRYPVLARALLAGASAQIRNMATVGGNILQRTRCMYFYDVEGARCNKRQPGIGCDAINGFNRYHAILGASDQCVATHPSDMCVALTMLDAVIHLSGPDGNRSVPLNDFHVLPDAMPHVETVLKPGELITGVELPPPSAATTYSEYRKVRDRSSYAFALISVAGGLALADGRVTQARIALGGVAAKPWRATKAEAALVGAAPTREAFLAAIREELASAQPLSGNGFKIGLVERTTVAVLTALAGAHP</sequence>
<accession>A0A7M2GN21</accession>
<dbReference type="Gene3D" id="3.30.465.10">
    <property type="match status" value="2"/>
</dbReference>
<dbReference type="SUPFAM" id="SSF55447">
    <property type="entry name" value="CO dehydrogenase flavoprotein C-terminal domain-like"/>
    <property type="match status" value="1"/>
</dbReference>
<dbReference type="SUPFAM" id="SSF56176">
    <property type="entry name" value="FAD-binding/transporter-associated domain-like"/>
    <property type="match status" value="1"/>
</dbReference>
<dbReference type="InterPro" id="IPR036318">
    <property type="entry name" value="FAD-bd_PCMH-like_sf"/>
</dbReference>
<dbReference type="PANTHER" id="PTHR42659:SF1">
    <property type="entry name" value="OXIDOREDUCTASE"/>
    <property type="match status" value="1"/>
</dbReference>
<dbReference type="Gene3D" id="3.30.390.50">
    <property type="entry name" value="CO dehydrogenase flavoprotein, C-terminal domain"/>
    <property type="match status" value="1"/>
</dbReference>
<dbReference type="Gene3D" id="3.30.43.10">
    <property type="entry name" value="Uridine Diphospho-n-acetylenolpyruvylglucosamine Reductase, domain 2"/>
    <property type="match status" value="1"/>
</dbReference>
<dbReference type="EMBL" id="CP060036">
    <property type="protein sequence ID" value="QOT74141.1"/>
    <property type="molecule type" value="Genomic_DNA"/>
</dbReference>
<dbReference type="SMART" id="SM01092">
    <property type="entry name" value="CO_deh_flav_C"/>
    <property type="match status" value="1"/>
</dbReference>
<gene>
    <name evidence="4" type="ORF">H5V43_18630</name>
</gene>
<keyword evidence="1" id="KW-0285">Flavoprotein</keyword>
<evidence type="ECO:0000313" key="5">
    <source>
        <dbReference type="Proteomes" id="UP000593663"/>
    </source>
</evidence>
<dbReference type="GO" id="GO:0071949">
    <property type="term" value="F:FAD binding"/>
    <property type="evidence" value="ECO:0007669"/>
    <property type="project" value="InterPro"/>
</dbReference>
<evidence type="ECO:0000313" key="4">
    <source>
        <dbReference type="EMBL" id="QOT74141.1"/>
    </source>
</evidence>
<dbReference type="GO" id="GO:0016491">
    <property type="term" value="F:oxidoreductase activity"/>
    <property type="evidence" value="ECO:0007669"/>
    <property type="project" value="InterPro"/>
</dbReference>
<keyword evidence="2" id="KW-0274">FAD</keyword>
<dbReference type="InterPro" id="IPR002346">
    <property type="entry name" value="Mopterin_DH_FAD-bd"/>
</dbReference>
<dbReference type="PANTHER" id="PTHR42659">
    <property type="entry name" value="XANTHINE DEHYDROGENASE SUBUNIT C-RELATED"/>
    <property type="match status" value="1"/>
</dbReference>
<dbReference type="RefSeq" id="WP_025548422.1">
    <property type="nucleotide sequence ID" value="NZ_BATN01000022.1"/>
</dbReference>
<dbReference type="PROSITE" id="PS51387">
    <property type="entry name" value="FAD_PCMH"/>
    <property type="match status" value="1"/>
</dbReference>
<dbReference type="Pfam" id="PF03450">
    <property type="entry name" value="CO_deh_flav_C"/>
    <property type="match status" value="1"/>
</dbReference>
<dbReference type="InterPro" id="IPR016166">
    <property type="entry name" value="FAD-bd_PCMH"/>
</dbReference>
<dbReference type="InterPro" id="IPR005107">
    <property type="entry name" value="CO_DH_flav_C"/>
</dbReference>
<dbReference type="Pfam" id="PF00941">
    <property type="entry name" value="FAD_binding_5"/>
    <property type="match status" value="1"/>
</dbReference>
<feature type="domain" description="FAD-binding PCMH-type" evidence="3">
    <location>
        <begin position="1"/>
        <end position="220"/>
    </location>
</feature>
<name>A0A7M2GN21_SPHSA</name>
<reference evidence="5" key="1">
    <citation type="submission" date="2020-08" db="EMBL/GenBank/DDBJ databases">
        <title>Complete genome sequence of Sphingobium barthaii strain KK22, a high-molecular-weight polycyclic aromatic hydrocarbon-degrading soil bacterium.</title>
        <authorList>
            <person name="Mori J.F."/>
            <person name="Kanaly R.A."/>
        </authorList>
    </citation>
    <scope>NUCLEOTIDE SEQUENCE [LARGE SCALE GENOMIC DNA]</scope>
    <source>
        <strain evidence="5">KK22</strain>
    </source>
</reference>
<dbReference type="InterPro" id="IPR036683">
    <property type="entry name" value="CO_DH_flav_C_dom_sf"/>
</dbReference>